<accession>A0A940DQI1</accession>
<dbReference type="PANTHER" id="PTHR36451:SF1">
    <property type="entry name" value="OMEGA-HYDROXY-BETA-DIHYDROMENAQUINONE-9 SULFOTRANSFERASE STF3"/>
    <property type="match status" value="1"/>
</dbReference>
<dbReference type="InterPro" id="IPR027417">
    <property type="entry name" value="P-loop_NTPase"/>
</dbReference>
<evidence type="ECO:0000313" key="2">
    <source>
        <dbReference type="Proteomes" id="UP000725002"/>
    </source>
</evidence>
<organism evidence="1 2">
    <name type="scientific">Candidatus Cryptobacteroides avicola</name>
    <dbReference type="NCBI Taxonomy" id="2840757"/>
    <lineage>
        <taxon>Bacteria</taxon>
        <taxon>Pseudomonadati</taxon>
        <taxon>Bacteroidota</taxon>
        <taxon>Bacteroidia</taxon>
        <taxon>Bacteroidales</taxon>
        <taxon>Candidatus Cryptobacteroides</taxon>
    </lineage>
</organism>
<reference evidence="1" key="1">
    <citation type="submission" date="2020-10" db="EMBL/GenBank/DDBJ databases">
        <authorList>
            <person name="Gilroy R."/>
        </authorList>
    </citation>
    <scope>NUCLEOTIDE SEQUENCE</scope>
    <source>
        <strain evidence="1">G3-8215</strain>
    </source>
</reference>
<dbReference type="Proteomes" id="UP000725002">
    <property type="component" value="Unassembled WGS sequence"/>
</dbReference>
<dbReference type="PANTHER" id="PTHR36451">
    <property type="entry name" value="PAPS-DEPENDENT SULFOTRANSFERASE STF3"/>
    <property type="match status" value="1"/>
</dbReference>
<dbReference type="Gene3D" id="3.40.50.300">
    <property type="entry name" value="P-loop containing nucleotide triphosphate hydrolases"/>
    <property type="match status" value="1"/>
</dbReference>
<proteinExistence type="predicted"/>
<dbReference type="AlphaFoldDB" id="A0A940DQI1"/>
<dbReference type="InterPro" id="IPR052736">
    <property type="entry name" value="Stf3_sulfotransferase"/>
</dbReference>
<protein>
    <submittedName>
        <fullName evidence="1">Sulfotransferase</fullName>
    </submittedName>
</protein>
<name>A0A940DQI1_9BACT</name>
<sequence length="366" mass="42997">MGLLKFETLPVNTLVGADRKTFDKICNGVRIDSEYLGKFRLTGCIQHILDPFYRINEKRWEKLGDIKMEPPVFILGHWRSGTTFVHNVLSGDPRYGYCTTYQTVFPHLMLWGQGFFKACTKIAMPSRRPTDSMELGPDLPQEEEFALVNMMPYSFYNFWIFPQLTGIYRERYLLFNGISQQEKQAFKDSLDKMIKIALHCQGKSVFLSKNPPHTGRISTLLEMYPDAKFIYLVRNPYTVFESTRSYFKNIIRSLQLQKISDRQLEEDILTTYRELFWKYESEKGLIPDGNLVEVRFEDFEKDPMGMAQEIYGRLSISGFEEARSGMEKYVIGHRGFKKNRYGYSDRTRELVEKNWSDALDKWGYKI</sequence>
<dbReference type="EMBL" id="JADILV010000024">
    <property type="protein sequence ID" value="MBO8483267.1"/>
    <property type="molecule type" value="Genomic_DNA"/>
</dbReference>
<reference evidence="1" key="2">
    <citation type="journal article" date="2021" name="PeerJ">
        <title>Extensive microbial diversity within the chicken gut microbiome revealed by metagenomics and culture.</title>
        <authorList>
            <person name="Gilroy R."/>
            <person name="Ravi A."/>
            <person name="Getino M."/>
            <person name="Pursley I."/>
            <person name="Horton D.L."/>
            <person name="Alikhan N.F."/>
            <person name="Baker D."/>
            <person name="Gharbi K."/>
            <person name="Hall N."/>
            <person name="Watson M."/>
            <person name="Adriaenssens E.M."/>
            <person name="Foster-Nyarko E."/>
            <person name="Jarju S."/>
            <person name="Secka A."/>
            <person name="Antonio M."/>
            <person name="Oren A."/>
            <person name="Chaudhuri R.R."/>
            <person name="La Ragione R."/>
            <person name="Hildebrand F."/>
            <person name="Pallen M.J."/>
        </authorList>
    </citation>
    <scope>NUCLEOTIDE SEQUENCE</scope>
    <source>
        <strain evidence="1">G3-8215</strain>
    </source>
</reference>
<evidence type="ECO:0000313" key="1">
    <source>
        <dbReference type="EMBL" id="MBO8483267.1"/>
    </source>
</evidence>
<gene>
    <name evidence="1" type="ORF">IAB75_04030</name>
</gene>
<dbReference type="SUPFAM" id="SSF52540">
    <property type="entry name" value="P-loop containing nucleoside triphosphate hydrolases"/>
    <property type="match status" value="1"/>
</dbReference>
<dbReference type="Pfam" id="PF13469">
    <property type="entry name" value="Sulfotransfer_3"/>
    <property type="match status" value="1"/>
</dbReference>
<comment type="caution">
    <text evidence="1">The sequence shown here is derived from an EMBL/GenBank/DDBJ whole genome shotgun (WGS) entry which is preliminary data.</text>
</comment>